<reference evidence="1 2" key="1">
    <citation type="journal article" date="2017" name="Front. Microbiol.">
        <title>New Insights into the Diversity of the Genus Faecalibacterium.</title>
        <authorList>
            <person name="Benevides L."/>
            <person name="Burman S."/>
            <person name="Martin R."/>
            <person name="Robert V."/>
            <person name="Thomas M."/>
            <person name="Miquel S."/>
            <person name="Chain F."/>
            <person name="Sokol H."/>
            <person name="Bermudez-Humaran L.G."/>
            <person name="Morrison M."/>
            <person name="Langella P."/>
            <person name="Azevedo V.A."/>
            <person name="Chatel J.M."/>
            <person name="Soares S."/>
        </authorList>
    </citation>
    <scope>NUCLEOTIDE SEQUENCE [LARGE SCALE GENOMIC DNA]</scope>
    <source>
        <strain evidence="2">CNCM I-4541</strain>
    </source>
</reference>
<comment type="caution">
    <text evidence="1">The sequence shown here is derived from an EMBL/GenBank/DDBJ whole genome shotgun (WGS) entry which is preliminary data.</text>
</comment>
<name>A0ACC9CZL8_9FIRM</name>
<dbReference type="Proteomes" id="UP000220959">
    <property type="component" value="Unassembled WGS sequence"/>
</dbReference>
<evidence type="ECO:0000313" key="1">
    <source>
        <dbReference type="EMBL" id="PDX61214.1"/>
    </source>
</evidence>
<dbReference type="EMBL" id="NMTR01000017">
    <property type="protein sequence ID" value="PDX61214.1"/>
    <property type="molecule type" value="Genomic_DNA"/>
</dbReference>
<gene>
    <name evidence="1" type="ORF">CGS49_07305</name>
</gene>
<sequence length="744" mass="82008">MNCPKCGAQLPDGAKFCGSCGARLTEPTQTIVARKPTAPVVQAPEEVAVQPDQGAAAAKKSKLPLLIVAIVAVVLAVLAVVFFVLPNLGGSSKNAYVALQDGKYELLPSLSKTDTVEIASAKTDESDYESLSTAFSPDGKYFYYISKLDGSYGTLNRAEYGKLKDGSDKNDKYITTIATNVNLDFSVLNNGVVYKNSDDKLYYYDGNQPTTLGKDVYSFRVDTEKNRVMYYTADDNGDFTLYFVDLKKPDESTKLVSSVYSLVSTQNLDHILYYKKNDDDESILYSVDTAGNTEKLVDDYETVTYGDDALYYLGASGETYSLASVLSDADNYTKEPSEDDYSVPYYWHYYFGQYDNESDYDQIVASCSTSVRFFGEYASIDDMQYSSDSAVALACKSFVDKYSSQEDGDGYFPLTDAVKADLVTIAQAYGEYGDTAWHELCVGCEQAGSTTDYDAYYAAQSRYELVQSMKEETPVYNLYSFNYKDGTTTVIAENLLAAVNYQNTIFYYGADALTGTVTVDDVVNSDGSDYLEDIMEPANVHVYNMDTGKTVNMSKTFLEAIAELDDAAMVGDYVLVEDSDEGTLYAAKVSGNVIGSLEIVSDDASICSVEDGVLYYVANKYDSNGTSYADLYTYANGKSTRAAQDIAADYATVYEDGQLLVHTGYNSYDDKEIALIAKDGTRTVIADGVSWVRRVDKNTTLYISDNDLYSYDGKEKTRLLTDVDQMWCRDTLAGTTIDLGWYGY</sequence>
<keyword evidence="2" id="KW-1185">Reference proteome</keyword>
<accession>A0ACC9CZL8</accession>
<protein>
    <submittedName>
        <fullName evidence="1">Uncharacterized protein</fullName>
    </submittedName>
</protein>
<organism evidence="1 2">
    <name type="scientific">Faecalibacterium langellae</name>
    <dbReference type="NCBI Taxonomy" id="3435293"/>
    <lineage>
        <taxon>Bacteria</taxon>
        <taxon>Bacillati</taxon>
        <taxon>Bacillota</taxon>
        <taxon>Clostridia</taxon>
        <taxon>Eubacteriales</taxon>
        <taxon>Oscillospiraceae</taxon>
        <taxon>Faecalibacterium</taxon>
    </lineage>
</organism>
<proteinExistence type="predicted"/>
<evidence type="ECO:0000313" key="2">
    <source>
        <dbReference type="Proteomes" id="UP000220959"/>
    </source>
</evidence>